<dbReference type="EMBL" id="JBEDUW010000004">
    <property type="protein sequence ID" value="KAK9932882.1"/>
    <property type="molecule type" value="Genomic_DNA"/>
</dbReference>
<protein>
    <submittedName>
        <fullName evidence="2">Uncharacterized protein</fullName>
    </submittedName>
</protein>
<dbReference type="Proteomes" id="UP001457282">
    <property type="component" value="Unassembled WGS sequence"/>
</dbReference>
<evidence type="ECO:0000256" key="1">
    <source>
        <dbReference type="SAM" id="MobiDB-lite"/>
    </source>
</evidence>
<keyword evidence="3" id="KW-1185">Reference proteome</keyword>
<proteinExistence type="predicted"/>
<gene>
    <name evidence="2" type="ORF">M0R45_020103</name>
</gene>
<reference evidence="2 3" key="1">
    <citation type="journal article" date="2023" name="G3 (Bethesda)">
        <title>A chromosome-length genome assembly and annotation of blackberry (Rubus argutus, cv. 'Hillquist').</title>
        <authorList>
            <person name="Bruna T."/>
            <person name="Aryal R."/>
            <person name="Dudchenko O."/>
            <person name="Sargent D.J."/>
            <person name="Mead D."/>
            <person name="Buti M."/>
            <person name="Cavallini A."/>
            <person name="Hytonen T."/>
            <person name="Andres J."/>
            <person name="Pham M."/>
            <person name="Weisz D."/>
            <person name="Mascagni F."/>
            <person name="Usai G."/>
            <person name="Natali L."/>
            <person name="Bassil N."/>
            <person name="Fernandez G.E."/>
            <person name="Lomsadze A."/>
            <person name="Armour M."/>
            <person name="Olukolu B."/>
            <person name="Poorten T."/>
            <person name="Britton C."/>
            <person name="Davik J."/>
            <person name="Ashrafi H."/>
            <person name="Aiden E.L."/>
            <person name="Borodovsky M."/>
            <person name="Worthington M."/>
        </authorList>
    </citation>
    <scope>NUCLEOTIDE SEQUENCE [LARGE SCALE GENOMIC DNA]</scope>
    <source>
        <strain evidence="2">PI 553951</strain>
    </source>
</reference>
<comment type="caution">
    <text evidence="2">The sequence shown here is derived from an EMBL/GenBank/DDBJ whole genome shotgun (WGS) entry which is preliminary data.</text>
</comment>
<evidence type="ECO:0000313" key="3">
    <source>
        <dbReference type="Proteomes" id="UP001457282"/>
    </source>
</evidence>
<sequence>MINNTCNQSTRPESLTLLRRFLKPRHCPFFPVAAASVQFTFKESQSPAASLSPRRRLNHLYVDPVPVLLICPGSQDRHGIATSSAVPAQSTDVATSLLHRQPDLACAVDPFSVQPVLASHVAVATVQSATSHHRHRCRTPPPTSSPAIPHRLHASLCQEEAAKLEVKERRSQEQKN</sequence>
<accession>A0AAW1XAQ8</accession>
<organism evidence="2 3">
    <name type="scientific">Rubus argutus</name>
    <name type="common">Southern blackberry</name>
    <dbReference type="NCBI Taxonomy" id="59490"/>
    <lineage>
        <taxon>Eukaryota</taxon>
        <taxon>Viridiplantae</taxon>
        <taxon>Streptophyta</taxon>
        <taxon>Embryophyta</taxon>
        <taxon>Tracheophyta</taxon>
        <taxon>Spermatophyta</taxon>
        <taxon>Magnoliopsida</taxon>
        <taxon>eudicotyledons</taxon>
        <taxon>Gunneridae</taxon>
        <taxon>Pentapetalae</taxon>
        <taxon>rosids</taxon>
        <taxon>fabids</taxon>
        <taxon>Rosales</taxon>
        <taxon>Rosaceae</taxon>
        <taxon>Rosoideae</taxon>
        <taxon>Rosoideae incertae sedis</taxon>
        <taxon>Rubus</taxon>
    </lineage>
</organism>
<feature type="region of interest" description="Disordered" evidence="1">
    <location>
        <begin position="129"/>
        <end position="149"/>
    </location>
</feature>
<evidence type="ECO:0000313" key="2">
    <source>
        <dbReference type="EMBL" id="KAK9932882.1"/>
    </source>
</evidence>
<dbReference type="AlphaFoldDB" id="A0AAW1XAQ8"/>
<name>A0AAW1XAQ8_RUBAR</name>